<proteinExistence type="predicted"/>
<organism evidence="4 5">
    <name type="scientific">Potamilus streckersoni</name>
    <dbReference type="NCBI Taxonomy" id="2493646"/>
    <lineage>
        <taxon>Eukaryota</taxon>
        <taxon>Metazoa</taxon>
        <taxon>Spiralia</taxon>
        <taxon>Lophotrochozoa</taxon>
        <taxon>Mollusca</taxon>
        <taxon>Bivalvia</taxon>
        <taxon>Autobranchia</taxon>
        <taxon>Heteroconchia</taxon>
        <taxon>Palaeoheterodonta</taxon>
        <taxon>Unionida</taxon>
        <taxon>Unionoidea</taxon>
        <taxon>Unionidae</taxon>
        <taxon>Ambleminae</taxon>
        <taxon>Lampsilini</taxon>
        <taxon>Potamilus</taxon>
    </lineage>
</organism>
<feature type="chain" id="PRO_5041900329" description="PTTG1IP" evidence="3">
    <location>
        <begin position="20"/>
        <end position="178"/>
    </location>
</feature>
<dbReference type="Proteomes" id="UP001195483">
    <property type="component" value="Unassembled WGS sequence"/>
</dbReference>
<reference evidence="4" key="1">
    <citation type="journal article" date="2021" name="Genome Biol. Evol.">
        <title>A High-Quality Reference Genome for a Parasitic Bivalve with Doubly Uniparental Inheritance (Bivalvia: Unionida).</title>
        <authorList>
            <person name="Smith C.H."/>
        </authorList>
    </citation>
    <scope>NUCLEOTIDE SEQUENCE</scope>
    <source>
        <strain evidence="4">CHS0354</strain>
    </source>
</reference>
<comment type="caution">
    <text evidence="4">The sequence shown here is derived from an EMBL/GenBank/DDBJ whole genome shotgun (WGS) entry which is preliminary data.</text>
</comment>
<keyword evidence="2" id="KW-1133">Transmembrane helix</keyword>
<dbReference type="PANTHER" id="PTHR15191">
    <property type="entry name" value="PROTEIN CBG20567"/>
    <property type="match status" value="1"/>
</dbReference>
<keyword evidence="3" id="KW-0732">Signal</keyword>
<keyword evidence="5" id="KW-1185">Reference proteome</keyword>
<dbReference type="GO" id="GO:0005737">
    <property type="term" value="C:cytoplasm"/>
    <property type="evidence" value="ECO:0007669"/>
    <property type="project" value="TreeGrafter"/>
</dbReference>
<evidence type="ECO:0000313" key="4">
    <source>
        <dbReference type="EMBL" id="KAK3590691.1"/>
    </source>
</evidence>
<feature type="transmembrane region" description="Helical" evidence="2">
    <location>
        <begin position="97"/>
        <end position="121"/>
    </location>
</feature>
<evidence type="ECO:0000313" key="5">
    <source>
        <dbReference type="Proteomes" id="UP001195483"/>
    </source>
</evidence>
<keyword evidence="2" id="KW-0812">Transmembrane</keyword>
<evidence type="ECO:0000256" key="2">
    <source>
        <dbReference type="SAM" id="Phobius"/>
    </source>
</evidence>
<name>A0AAE0SEX2_9BIVA</name>
<gene>
    <name evidence="4" type="ORF">CHS0354_006380</name>
</gene>
<dbReference type="AlphaFoldDB" id="A0AAE0SEX2"/>
<protein>
    <recommendedName>
        <fullName evidence="6">PTTG1IP</fullName>
    </recommendedName>
</protein>
<reference evidence="4" key="3">
    <citation type="submission" date="2023-05" db="EMBL/GenBank/DDBJ databases">
        <authorList>
            <person name="Smith C.H."/>
        </authorList>
    </citation>
    <scope>NUCLEOTIDE SEQUENCE</scope>
    <source>
        <strain evidence="4">CHS0354</strain>
        <tissue evidence="4">Mantle</tissue>
    </source>
</reference>
<accession>A0AAE0SEX2</accession>
<evidence type="ECO:0000256" key="1">
    <source>
        <dbReference type="SAM" id="MobiDB-lite"/>
    </source>
</evidence>
<reference evidence="4" key="2">
    <citation type="journal article" date="2021" name="Genome Biol. Evol.">
        <title>Developing a high-quality reference genome for a parasitic bivalve with doubly uniparental inheritance (Bivalvia: Unionida).</title>
        <authorList>
            <person name="Smith C.H."/>
        </authorList>
    </citation>
    <scope>NUCLEOTIDE SEQUENCE</scope>
    <source>
        <strain evidence="4">CHS0354</strain>
        <tissue evidence="4">Mantle</tissue>
    </source>
</reference>
<feature type="region of interest" description="Disordered" evidence="1">
    <location>
        <begin position="139"/>
        <end position="178"/>
    </location>
</feature>
<dbReference type="PANTHER" id="PTHR15191:SF3">
    <property type="entry name" value="PITUITARY TUMOR-TRANSFORMING GENE PROTEIN-BINDING FACTOR"/>
    <property type="match status" value="1"/>
</dbReference>
<evidence type="ECO:0000256" key="3">
    <source>
        <dbReference type="SAM" id="SignalP"/>
    </source>
</evidence>
<keyword evidence="2" id="KW-0472">Membrane</keyword>
<dbReference type="GO" id="GO:0005634">
    <property type="term" value="C:nucleus"/>
    <property type="evidence" value="ECO:0007669"/>
    <property type="project" value="TreeGrafter"/>
</dbReference>
<dbReference type="GO" id="GO:0006606">
    <property type="term" value="P:protein import into nucleus"/>
    <property type="evidence" value="ECO:0007669"/>
    <property type="project" value="TreeGrafter"/>
</dbReference>
<sequence length="178" mass="20089">MGKLLFYCVTLVLISLSWAKTTPNATEQTTISVTTLSPEDECKRHHASCEDCVGVAKAQCVYCQSAKTCKLKKSIIPTDECALSDAKWGVCWVNYEALIIAISVIGGVIVLGIVICCCCCCRGKGKEKLQRWEAKWERDRAERKAKSDERRAERQQKTDEIRRKYGLVKDDAPYTRFQ</sequence>
<feature type="signal peptide" evidence="3">
    <location>
        <begin position="1"/>
        <end position="19"/>
    </location>
</feature>
<dbReference type="EMBL" id="JAEAOA010000442">
    <property type="protein sequence ID" value="KAK3590691.1"/>
    <property type="molecule type" value="Genomic_DNA"/>
</dbReference>
<evidence type="ECO:0008006" key="6">
    <source>
        <dbReference type="Google" id="ProtNLM"/>
    </source>
</evidence>
<dbReference type="InterPro" id="IPR052304">
    <property type="entry name" value="PTTG1IP"/>
</dbReference>